<keyword evidence="2" id="KW-1185">Reference proteome</keyword>
<dbReference type="Proteomes" id="UP000255317">
    <property type="component" value="Unassembled WGS sequence"/>
</dbReference>
<dbReference type="AlphaFoldDB" id="A0A370QJS4"/>
<sequence length="134" mass="15702">MVQFFKRESTKVLQFISKNGHYKNRIHISENISELSIPAQIKIVDILLDDPIQIISMNAIKIGKYLLQSKTIREKAFDKEIFWETRDAELLIKQKRIAHILKGSTNHKRKFGDGESLKNVKQMLKRNLHGGKWF</sequence>
<evidence type="ECO:0000313" key="1">
    <source>
        <dbReference type="EMBL" id="RDK88617.1"/>
    </source>
</evidence>
<protein>
    <submittedName>
        <fullName evidence="1">Uncharacterized protein</fullName>
    </submittedName>
</protein>
<evidence type="ECO:0000313" key="2">
    <source>
        <dbReference type="Proteomes" id="UP000255317"/>
    </source>
</evidence>
<gene>
    <name evidence="1" type="ORF">C8D94_101492</name>
</gene>
<dbReference type="EMBL" id="QRAO01000001">
    <property type="protein sequence ID" value="RDK88617.1"/>
    <property type="molecule type" value="Genomic_DNA"/>
</dbReference>
<comment type="caution">
    <text evidence="1">The sequence shown here is derived from an EMBL/GenBank/DDBJ whole genome shotgun (WGS) entry which is preliminary data.</text>
</comment>
<accession>A0A370QJS4</accession>
<proteinExistence type="predicted"/>
<name>A0A370QJS4_9FLAO</name>
<reference evidence="1 2" key="1">
    <citation type="submission" date="2018-07" db="EMBL/GenBank/DDBJ databases">
        <title>Genomic Encyclopedia of Type Strains, Phase IV (KMG-IV): sequencing the most valuable type-strain genomes for metagenomic binning, comparative biology and taxonomic classification.</title>
        <authorList>
            <person name="Goeker M."/>
        </authorList>
    </citation>
    <scope>NUCLEOTIDE SEQUENCE [LARGE SCALE GENOMIC DNA]</scope>
    <source>
        <strain evidence="1 2">DSM 101478</strain>
    </source>
</reference>
<organism evidence="1 2">
    <name type="scientific">Marinirhabdus gelatinilytica</name>
    <dbReference type="NCBI Taxonomy" id="1703343"/>
    <lineage>
        <taxon>Bacteria</taxon>
        <taxon>Pseudomonadati</taxon>
        <taxon>Bacteroidota</taxon>
        <taxon>Flavobacteriia</taxon>
        <taxon>Flavobacteriales</taxon>
        <taxon>Flavobacteriaceae</taxon>
    </lineage>
</organism>